<accession>A0AAP2GQ10</accession>
<feature type="domain" description="Secretion system C-terminal sorting" evidence="2">
    <location>
        <begin position="394"/>
        <end position="466"/>
    </location>
</feature>
<comment type="caution">
    <text evidence="3">The sequence shown here is derived from an EMBL/GenBank/DDBJ whole genome shotgun (WGS) entry which is preliminary data.</text>
</comment>
<dbReference type="AlphaFoldDB" id="A0AAP2GQ10"/>
<keyword evidence="1" id="KW-0732">Signal</keyword>
<dbReference type="NCBIfam" id="TIGR04183">
    <property type="entry name" value="Por_Secre_tail"/>
    <property type="match status" value="1"/>
</dbReference>
<dbReference type="Proteomes" id="UP001319080">
    <property type="component" value="Unassembled WGS sequence"/>
</dbReference>
<dbReference type="Gene3D" id="2.60.40.10">
    <property type="entry name" value="Immunoglobulins"/>
    <property type="match status" value="1"/>
</dbReference>
<dbReference type="RefSeq" id="WP_254084400.1">
    <property type="nucleotide sequence ID" value="NZ_JAHESE010000009.1"/>
</dbReference>
<protein>
    <submittedName>
        <fullName evidence="3">T9SS type A sorting domain-containing protein</fullName>
    </submittedName>
</protein>
<dbReference type="EMBL" id="JAHESE010000009">
    <property type="protein sequence ID" value="MBT1708809.1"/>
    <property type="molecule type" value="Genomic_DNA"/>
</dbReference>
<keyword evidence="4" id="KW-1185">Reference proteome</keyword>
<feature type="signal peptide" evidence="1">
    <location>
        <begin position="1"/>
        <end position="19"/>
    </location>
</feature>
<dbReference type="Pfam" id="PF18962">
    <property type="entry name" value="Por_Secre_tail"/>
    <property type="match status" value="1"/>
</dbReference>
<evidence type="ECO:0000256" key="1">
    <source>
        <dbReference type="SAM" id="SignalP"/>
    </source>
</evidence>
<dbReference type="InterPro" id="IPR026444">
    <property type="entry name" value="Secre_tail"/>
</dbReference>
<dbReference type="InterPro" id="IPR013783">
    <property type="entry name" value="Ig-like_fold"/>
</dbReference>
<gene>
    <name evidence="3" type="ORF">KK062_11270</name>
</gene>
<sequence length="470" mass="51113">MRNSQLFIALIFVCTFAQAQHQFTNTGNFRTFPGATISFFGDFVNNGVFTDAAQSISFRGGANQFIFASTTLTFNNFIADNAMNVRLQSDVNISNTLTLTAGALDLNSRRLTIQNALPTAVSRTGGYILSEKTNNTSQLRWIIGTNTSAHVFPFGTSTGVYIPFTVLPTAGNLGNVTVSTFPTATNNTPYPTVPVAVTDMNRLGVDNSANVVDRFWQIDKDGPSGTATLTFQAAPAEVGTITSLQAQRWNGTTGTWENPLPGQTSNATGVTVPDVTNFSPWTLSGNNAPLPVELLVFTAKGVETRVELNWTTASERNNDYFTIQRSKDGRTFSDVGTVAAGPNGHNVQKYDYTDHDPLPGKSYYMLKQTDLDGTMEFLAIRMVQMDEFPPGLTVYPNPVEGGQFSIDFKSPLKQDTFVTISDLVGKIIFSSVVVAGTRYYPVDLENSPAGVYMLRTTSPQSGFELKIMVK</sequence>
<evidence type="ECO:0000259" key="2">
    <source>
        <dbReference type="Pfam" id="PF18962"/>
    </source>
</evidence>
<name>A0AAP2GQ10_9BACT</name>
<feature type="chain" id="PRO_5042947380" evidence="1">
    <location>
        <begin position="20"/>
        <end position="470"/>
    </location>
</feature>
<evidence type="ECO:0000313" key="4">
    <source>
        <dbReference type="Proteomes" id="UP001319080"/>
    </source>
</evidence>
<evidence type="ECO:0000313" key="3">
    <source>
        <dbReference type="EMBL" id="MBT1708809.1"/>
    </source>
</evidence>
<reference evidence="3 4" key="1">
    <citation type="submission" date="2021-05" db="EMBL/GenBank/DDBJ databases">
        <title>A Polyphasic approach of four new species of the genus Ohtaekwangia: Ohtaekwangia histidinii sp. nov., Ohtaekwangia cretensis sp. nov., Ohtaekwangia indiensis sp. nov., Ohtaekwangia reichenbachii sp. nov. from diverse environment.</title>
        <authorList>
            <person name="Octaviana S."/>
        </authorList>
    </citation>
    <scope>NUCLEOTIDE SEQUENCE [LARGE SCALE GENOMIC DNA]</scope>
    <source>
        <strain evidence="3 4">PWU5</strain>
    </source>
</reference>
<dbReference type="Gene3D" id="2.60.40.3080">
    <property type="match status" value="1"/>
</dbReference>
<organism evidence="3 4">
    <name type="scientific">Dawidia cretensis</name>
    <dbReference type="NCBI Taxonomy" id="2782350"/>
    <lineage>
        <taxon>Bacteria</taxon>
        <taxon>Pseudomonadati</taxon>
        <taxon>Bacteroidota</taxon>
        <taxon>Cytophagia</taxon>
        <taxon>Cytophagales</taxon>
        <taxon>Chryseotaleaceae</taxon>
        <taxon>Dawidia</taxon>
    </lineage>
</organism>
<proteinExistence type="predicted"/>